<dbReference type="EMBL" id="AP023356">
    <property type="protein sequence ID" value="BCJ40652.1"/>
    <property type="molecule type" value="Genomic_DNA"/>
</dbReference>
<protein>
    <submittedName>
        <fullName evidence="2">Uncharacterized protein</fullName>
    </submittedName>
</protein>
<gene>
    <name evidence="2" type="ORF">Aiant_13090</name>
</gene>
<reference evidence="2 3" key="1">
    <citation type="submission" date="2020-08" db="EMBL/GenBank/DDBJ databases">
        <title>Whole genome shotgun sequence of Actinoplanes ianthinogenes NBRC 13996.</title>
        <authorList>
            <person name="Komaki H."/>
            <person name="Tamura T."/>
        </authorList>
    </citation>
    <scope>NUCLEOTIDE SEQUENCE [LARGE SCALE GENOMIC DNA]</scope>
    <source>
        <strain evidence="2 3">NBRC 13996</strain>
    </source>
</reference>
<accession>A0ABM7LN58</accession>
<feature type="region of interest" description="Disordered" evidence="1">
    <location>
        <begin position="1"/>
        <end position="50"/>
    </location>
</feature>
<evidence type="ECO:0000313" key="2">
    <source>
        <dbReference type="EMBL" id="BCJ40652.1"/>
    </source>
</evidence>
<evidence type="ECO:0000256" key="1">
    <source>
        <dbReference type="SAM" id="MobiDB-lite"/>
    </source>
</evidence>
<proteinExistence type="predicted"/>
<organism evidence="2 3">
    <name type="scientific">Actinoplanes ianthinogenes</name>
    <dbReference type="NCBI Taxonomy" id="122358"/>
    <lineage>
        <taxon>Bacteria</taxon>
        <taxon>Bacillati</taxon>
        <taxon>Actinomycetota</taxon>
        <taxon>Actinomycetes</taxon>
        <taxon>Micromonosporales</taxon>
        <taxon>Micromonosporaceae</taxon>
        <taxon>Actinoplanes</taxon>
    </lineage>
</organism>
<evidence type="ECO:0000313" key="3">
    <source>
        <dbReference type="Proteomes" id="UP000676967"/>
    </source>
</evidence>
<sequence length="50" mass="5523">MVRQSGITGERPPAGEETHRGEHVKIKVKKVERIEATRPHLDPEAPQGAV</sequence>
<feature type="compositionally biased region" description="Basic and acidic residues" evidence="1">
    <location>
        <begin position="13"/>
        <end position="43"/>
    </location>
</feature>
<dbReference type="Proteomes" id="UP000676967">
    <property type="component" value="Chromosome"/>
</dbReference>
<keyword evidence="3" id="KW-1185">Reference proteome</keyword>
<name>A0ABM7LN58_9ACTN</name>